<evidence type="ECO:0000313" key="8">
    <source>
        <dbReference type="EMBL" id="ERE76387.1"/>
    </source>
</evidence>
<dbReference type="GO" id="GO:0048731">
    <property type="term" value="P:system development"/>
    <property type="evidence" value="ECO:0007669"/>
    <property type="project" value="TreeGrafter"/>
</dbReference>
<dbReference type="Proteomes" id="UP000030759">
    <property type="component" value="Unassembled WGS sequence"/>
</dbReference>
<accession>A0A061I5G4</accession>
<dbReference type="InterPro" id="IPR025891">
    <property type="entry name" value="Dppa2/4_C_dom"/>
</dbReference>
<name>A0A061I5G4_CRIGR</name>
<comment type="subcellular location">
    <subcellularLocation>
        <location evidence="1">Nucleus</location>
    </subcellularLocation>
</comment>
<dbReference type="GO" id="GO:0005634">
    <property type="term" value="C:nucleus"/>
    <property type="evidence" value="ECO:0007669"/>
    <property type="project" value="UniProtKB-SubCell"/>
</dbReference>
<feature type="domain" description="Developmental pluripotency-associated protein 2/4 central" evidence="7">
    <location>
        <begin position="159"/>
        <end position="181"/>
    </location>
</feature>
<dbReference type="InterPro" id="IPR039590">
    <property type="entry name" value="Dppa2/4"/>
</dbReference>
<dbReference type="PANTHER" id="PTHR16073">
    <property type="entry name" value="DCR DOMAIN-CONTAINING PROTEIN"/>
    <property type="match status" value="1"/>
</dbReference>
<keyword evidence="2" id="KW-0805">Transcription regulation</keyword>
<proteinExistence type="predicted"/>
<dbReference type="PANTHER" id="PTHR16073:SF8">
    <property type="entry name" value="DEVELOPMENTAL PLURIPOTENCY-ASSOCIATED PROTEIN 4"/>
    <property type="match status" value="1"/>
</dbReference>
<evidence type="ECO:0000313" key="9">
    <source>
        <dbReference type="Proteomes" id="UP000030759"/>
    </source>
</evidence>
<gene>
    <name evidence="8" type="ORF">H671_4g11877</name>
</gene>
<dbReference type="EMBL" id="KE674486">
    <property type="protein sequence ID" value="ERE76387.1"/>
    <property type="molecule type" value="Genomic_DNA"/>
</dbReference>
<feature type="domain" description="Developmental pluripotency-associated protein 2/4 C-terminal" evidence="6">
    <location>
        <begin position="262"/>
        <end position="326"/>
    </location>
</feature>
<dbReference type="GO" id="GO:0003682">
    <property type="term" value="F:chromatin binding"/>
    <property type="evidence" value="ECO:0007669"/>
    <property type="project" value="InterPro"/>
</dbReference>
<dbReference type="Pfam" id="PF14047">
    <property type="entry name" value="DCR"/>
    <property type="match status" value="1"/>
</dbReference>
<feature type="domain" description="Developmental pluripotency-associated protein 2/4 central" evidence="7">
    <location>
        <begin position="219"/>
        <end position="250"/>
    </location>
</feature>
<keyword evidence="3" id="KW-0804">Transcription</keyword>
<feature type="compositionally biased region" description="Basic and acidic residues" evidence="5">
    <location>
        <begin position="86"/>
        <end position="98"/>
    </location>
</feature>
<protein>
    <submittedName>
        <fullName evidence="8">Developmental pluripotency-associated protein 4</fullName>
    </submittedName>
</protein>
<reference evidence="9" key="1">
    <citation type="journal article" date="2013" name="Nat. Biotechnol.">
        <title>Chinese hamster genome sequenced from sorted chromosomes.</title>
        <authorList>
            <person name="Brinkrolf K."/>
            <person name="Rupp O."/>
            <person name="Laux H."/>
            <person name="Kollin F."/>
            <person name="Ernst W."/>
            <person name="Linke B."/>
            <person name="Kofler R."/>
            <person name="Romand S."/>
            <person name="Hesse F."/>
            <person name="Budach W.E."/>
            <person name="Galosy S."/>
            <person name="Muller D."/>
            <person name="Noll T."/>
            <person name="Wienberg J."/>
            <person name="Jostock T."/>
            <person name="Leonard M."/>
            <person name="Grillari J."/>
            <person name="Tauch A."/>
            <person name="Goesmann A."/>
            <person name="Helk B."/>
            <person name="Mott J.E."/>
            <person name="Puhler A."/>
            <person name="Borth N."/>
        </authorList>
    </citation>
    <scope>NUCLEOTIDE SEQUENCE [LARGE SCALE GENOMIC DNA]</scope>
    <source>
        <strain evidence="9">17A/GY</strain>
    </source>
</reference>
<evidence type="ECO:0000256" key="3">
    <source>
        <dbReference type="ARBA" id="ARBA00023163"/>
    </source>
</evidence>
<dbReference type="Pfam" id="PF14049">
    <property type="entry name" value="Dppa2_A"/>
    <property type="match status" value="2"/>
</dbReference>
<evidence type="ECO:0000259" key="6">
    <source>
        <dbReference type="Pfam" id="PF14047"/>
    </source>
</evidence>
<dbReference type="InterPro" id="IPR025892">
    <property type="entry name" value="Dppa2/4_central_dom"/>
</dbReference>
<evidence type="ECO:0000256" key="5">
    <source>
        <dbReference type="SAM" id="MobiDB-lite"/>
    </source>
</evidence>
<organism evidence="8 9">
    <name type="scientific">Cricetulus griseus</name>
    <name type="common">Chinese hamster</name>
    <name type="synonym">Cricetulus barabensis griseus</name>
    <dbReference type="NCBI Taxonomy" id="10029"/>
    <lineage>
        <taxon>Eukaryota</taxon>
        <taxon>Metazoa</taxon>
        <taxon>Chordata</taxon>
        <taxon>Craniata</taxon>
        <taxon>Vertebrata</taxon>
        <taxon>Euteleostomi</taxon>
        <taxon>Mammalia</taxon>
        <taxon>Eutheria</taxon>
        <taxon>Euarchontoglires</taxon>
        <taxon>Glires</taxon>
        <taxon>Rodentia</taxon>
        <taxon>Myomorpha</taxon>
        <taxon>Muroidea</taxon>
        <taxon>Cricetidae</taxon>
        <taxon>Cricetinae</taxon>
        <taxon>Cricetulus</taxon>
    </lineage>
</organism>
<sequence>MTSKKVIDIVIAPQEFRVQTKYKDRDDEEGEAEDDEDEDEDEDDKEEEGLEDIVDEGDEGDEDGDEGEEGSVPLSLTCDRTMFSCKPKEKAGDAEVPKPTRRKVPIPPLPAHLPPVNLIHRDVLRAWCQEMKLSSKGQKLDAYKRLLAGAFPEQMHDLKNVPDTPKEARVKTFRKKMKIEEGEMPCSQMTIPLEVVPVPQEQLPALTEPPVLYEEVTTTVATSASEAVLASWSKIVAQANHNMKKKNESVCSTATAETSEELWCVVHGRSFTESTKGWVRLQFHGGQVWVPDKKGKVIALFLLPACNFPPPHLEDNLLCPRCIHRNKVLNKSLHD</sequence>
<dbReference type="AlphaFoldDB" id="A0A061I5G4"/>
<keyword evidence="4" id="KW-0539">Nucleus</keyword>
<feature type="compositionally biased region" description="Acidic residues" evidence="5">
    <location>
        <begin position="26"/>
        <end position="69"/>
    </location>
</feature>
<evidence type="ECO:0000259" key="7">
    <source>
        <dbReference type="Pfam" id="PF14049"/>
    </source>
</evidence>
<feature type="region of interest" description="Disordered" evidence="5">
    <location>
        <begin position="1"/>
        <end position="108"/>
    </location>
</feature>
<evidence type="ECO:0000256" key="4">
    <source>
        <dbReference type="ARBA" id="ARBA00023242"/>
    </source>
</evidence>
<evidence type="ECO:0000256" key="1">
    <source>
        <dbReference type="ARBA" id="ARBA00004123"/>
    </source>
</evidence>
<evidence type="ECO:0000256" key="2">
    <source>
        <dbReference type="ARBA" id="ARBA00023015"/>
    </source>
</evidence>